<dbReference type="SUPFAM" id="SSF52266">
    <property type="entry name" value="SGNH hydrolase"/>
    <property type="match status" value="1"/>
</dbReference>
<accession>A0ABP8JSD2</accession>
<reference evidence="2" key="1">
    <citation type="journal article" date="2019" name="Int. J. Syst. Evol. Microbiol.">
        <title>The Global Catalogue of Microorganisms (GCM) 10K type strain sequencing project: providing services to taxonomists for standard genome sequencing and annotation.</title>
        <authorList>
            <consortium name="The Broad Institute Genomics Platform"/>
            <consortium name="The Broad Institute Genome Sequencing Center for Infectious Disease"/>
            <person name="Wu L."/>
            <person name="Ma J."/>
        </authorList>
    </citation>
    <scope>NUCLEOTIDE SEQUENCE [LARGE SCALE GENOMIC DNA]</scope>
    <source>
        <strain evidence="2">JCM 17688</strain>
    </source>
</reference>
<protein>
    <recommendedName>
        <fullName evidence="3">GDSL-like Lipase/Acylhydrolase family protein</fullName>
    </recommendedName>
</protein>
<dbReference type="EMBL" id="BAABFR010000042">
    <property type="protein sequence ID" value="GAA4395296.1"/>
    <property type="molecule type" value="Genomic_DNA"/>
</dbReference>
<dbReference type="Proteomes" id="UP001500635">
    <property type="component" value="Unassembled WGS sequence"/>
</dbReference>
<evidence type="ECO:0000313" key="1">
    <source>
        <dbReference type="EMBL" id="GAA4395296.1"/>
    </source>
</evidence>
<keyword evidence="2" id="KW-1185">Reference proteome</keyword>
<evidence type="ECO:0000313" key="2">
    <source>
        <dbReference type="Proteomes" id="UP001500635"/>
    </source>
</evidence>
<comment type="caution">
    <text evidence="1">The sequence shown here is derived from an EMBL/GenBank/DDBJ whole genome shotgun (WGS) entry which is preliminary data.</text>
</comment>
<sequence length="326" mass="34048">MAWTNTIAQRFSRPITVLTLGDSRANGWRNTPDVGVTDRNQLFGDRVAQLLRAHLGLPTGGRGWIPMSLDGYSVDGTGGCDYPLPTQDGNVVVPDWAESWANVPGAHSLLLDDDPIRIPIGAGCTSVEFYGVNTNPGGWTVTMTGESTGTATVTNADSPYINISSGSLAAPGSWVELQCTTLPTGNDCVALGCIEYAGDEDFGIRPLTWGVAGITAVSAQSWVGDTINSKLYDALGGVDLVIVELGANDAADDSTPADVTAAITNMTGAAPLSVVLTAPPAKYTDEDDLPEWSTINEAIAAADYTWLVDLAARGQFADAIIEALPS</sequence>
<gene>
    <name evidence="1" type="ORF">GCM10023147_28350</name>
</gene>
<proteinExistence type="predicted"/>
<organism evidence="1 2">
    <name type="scientific">Tsukamurella soli</name>
    <dbReference type="NCBI Taxonomy" id="644556"/>
    <lineage>
        <taxon>Bacteria</taxon>
        <taxon>Bacillati</taxon>
        <taxon>Actinomycetota</taxon>
        <taxon>Actinomycetes</taxon>
        <taxon>Mycobacteriales</taxon>
        <taxon>Tsukamurellaceae</taxon>
        <taxon>Tsukamurella</taxon>
    </lineage>
</organism>
<name>A0ABP8JSD2_9ACTN</name>
<evidence type="ECO:0008006" key="3">
    <source>
        <dbReference type="Google" id="ProtNLM"/>
    </source>
</evidence>
<dbReference type="RefSeq" id="WP_344996928.1">
    <property type="nucleotide sequence ID" value="NZ_BAABFR010000042.1"/>
</dbReference>